<keyword evidence="2" id="KW-0677">Repeat</keyword>
<dbReference type="EMBL" id="JAODUP010001205">
    <property type="protein sequence ID" value="KAK2140919.1"/>
    <property type="molecule type" value="Genomic_DNA"/>
</dbReference>
<dbReference type="Proteomes" id="UP001208570">
    <property type="component" value="Unassembled WGS sequence"/>
</dbReference>
<accession>A0AAD9MS12</accession>
<feature type="domain" description="EGF-like" evidence="6">
    <location>
        <begin position="52"/>
        <end position="88"/>
    </location>
</feature>
<gene>
    <name evidence="7" type="ORF">LSH36_1205g00104</name>
</gene>
<reference evidence="7" key="1">
    <citation type="journal article" date="2023" name="Mol. Biol. Evol.">
        <title>Third-Generation Sequencing Reveals the Adaptive Role of the Epigenome in Three Deep-Sea Polychaetes.</title>
        <authorList>
            <person name="Perez M."/>
            <person name="Aroh O."/>
            <person name="Sun Y."/>
            <person name="Lan Y."/>
            <person name="Juniper S.K."/>
            <person name="Young C.R."/>
            <person name="Angers B."/>
            <person name="Qian P.Y."/>
        </authorList>
    </citation>
    <scope>NUCLEOTIDE SEQUENCE</scope>
    <source>
        <strain evidence="7">P08H-3</strain>
    </source>
</reference>
<evidence type="ECO:0000313" key="8">
    <source>
        <dbReference type="Proteomes" id="UP001208570"/>
    </source>
</evidence>
<dbReference type="FunFam" id="2.10.25.10:FF:000525">
    <property type="entry name" value="Fat-like cadherin-related tumor suppressor homolog"/>
    <property type="match status" value="1"/>
</dbReference>
<name>A0AAD9MS12_9ANNE</name>
<evidence type="ECO:0000259" key="6">
    <source>
        <dbReference type="PROSITE" id="PS50026"/>
    </source>
</evidence>
<organism evidence="7 8">
    <name type="scientific">Paralvinella palmiformis</name>
    <dbReference type="NCBI Taxonomy" id="53620"/>
    <lineage>
        <taxon>Eukaryota</taxon>
        <taxon>Metazoa</taxon>
        <taxon>Spiralia</taxon>
        <taxon>Lophotrochozoa</taxon>
        <taxon>Annelida</taxon>
        <taxon>Polychaeta</taxon>
        <taxon>Sedentaria</taxon>
        <taxon>Canalipalpata</taxon>
        <taxon>Terebellida</taxon>
        <taxon>Terebelliformia</taxon>
        <taxon>Alvinellidae</taxon>
        <taxon>Paralvinella</taxon>
    </lineage>
</organism>
<dbReference type="PROSITE" id="PS01186">
    <property type="entry name" value="EGF_2"/>
    <property type="match status" value="1"/>
</dbReference>
<dbReference type="CDD" id="cd00054">
    <property type="entry name" value="EGF_CA"/>
    <property type="match status" value="1"/>
</dbReference>
<dbReference type="SUPFAM" id="SSF57196">
    <property type="entry name" value="EGF/Laminin"/>
    <property type="match status" value="1"/>
</dbReference>
<keyword evidence="1 4" id="KW-0245">EGF-like domain</keyword>
<feature type="transmembrane region" description="Helical" evidence="5">
    <location>
        <begin position="20"/>
        <end position="40"/>
    </location>
</feature>
<dbReference type="InterPro" id="IPR051022">
    <property type="entry name" value="Notch_Cell-Fate_Det"/>
</dbReference>
<protein>
    <recommendedName>
        <fullName evidence="6">EGF-like domain-containing protein</fullName>
    </recommendedName>
</protein>
<evidence type="ECO:0000313" key="7">
    <source>
        <dbReference type="EMBL" id="KAK2140919.1"/>
    </source>
</evidence>
<keyword evidence="3 4" id="KW-1015">Disulfide bond</keyword>
<dbReference type="InterPro" id="IPR000742">
    <property type="entry name" value="EGF"/>
</dbReference>
<dbReference type="Gene3D" id="2.10.25.10">
    <property type="entry name" value="Laminin"/>
    <property type="match status" value="1"/>
</dbReference>
<feature type="disulfide bond" evidence="4">
    <location>
        <begin position="78"/>
        <end position="87"/>
    </location>
</feature>
<keyword evidence="8" id="KW-1185">Reference proteome</keyword>
<dbReference type="AlphaFoldDB" id="A0AAD9MS12"/>
<evidence type="ECO:0000256" key="5">
    <source>
        <dbReference type="SAM" id="Phobius"/>
    </source>
</evidence>
<dbReference type="PANTHER" id="PTHR24049">
    <property type="entry name" value="CRUMBS FAMILY MEMBER"/>
    <property type="match status" value="1"/>
</dbReference>
<dbReference type="SMART" id="SM00181">
    <property type="entry name" value="EGF"/>
    <property type="match status" value="1"/>
</dbReference>
<evidence type="ECO:0000256" key="4">
    <source>
        <dbReference type="PROSITE-ProRule" id="PRU00076"/>
    </source>
</evidence>
<keyword evidence="5" id="KW-1133">Transmembrane helix</keyword>
<proteinExistence type="predicted"/>
<keyword evidence="5" id="KW-0472">Membrane</keyword>
<sequence>MTNNNDKNSDIIKCTPNKRVIHMLWVFLLLSLIANLVLLWKVFWVPTPGNVTPAPCSSDPCQNGATCTLDVQDYICQCADGFTGTNCEIDLSKHQTCTSCSSEIDPTCTENTTPSNIILCDGGTCYLTKDKDTNAISRGCYSADTMMDNRLLHPQTGQFICSSFPPGVAGVYTCVCDGKNCNNATNNYTVMGGPDLEKGTPYENSFNCKCPSLSCSTLCNMDKTYTVKGCQCSPCGSCN</sequence>
<dbReference type="PROSITE" id="PS00022">
    <property type="entry name" value="EGF_1"/>
    <property type="match status" value="1"/>
</dbReference>
<evidence type="ECO:0000256" key="3">
    <source>
        <dbReference type="ARBA" id="ARBA00023157"/>
    </source>
</evidence>
<dbReference type="Pfam" id="PF00008">
    <property type="entry name" value="EGF"/>
    <property type="match status" value="1"/>
</dbReference>
<evidence type="ECO:0000256" key="1">
    <source>
        <dbReference type="ARBA" id="ARBA00022536"/>
    </source>
</evidence>
<comment type="caution">
    <text evidence="7">The sequence shown here is derived from an EMBL/GenBank/DDBJ whole genome shotgun (WGS) entry which is preliminary data.</text>
</comment>
<dbReference type="PROSITE" id="PS50026">
    <property type="entry name" value="EGF_3"/>
    <property type="match status" value="1"/>
</dbReference>
<keyword evidence="5" id="KW-0812">Transmembrane</keyword>
<comment type="caution">
    <text evidence="4">Lacks conserved residue(s) required for the propagation of feature annotation.</text>
</comment>
<evidence type="ECO:0000256" key="2">
    <source>
        <dbReference type="ARBA" id="ARBA00022737"/>
    </source>
</evidence>